<sequence>MKKTVLKSLLGLGILTTLLAGCGSTEGQTDSYDQIIEEGKFVVGLDDTFAPMGFRDSEGEIVGFDIDLANEVGEKMGVDVEFQSIDWALKETELKSGNIDAIWNGYTITDERKEQVDFSTPYLENSQIIIVLEDSEIQTKEDLKGKAVAAQQSSSAVDAINADPSNIVDSFANGEVVLYPSNNDVFNDLASGRSEAIVVDETLGRYYMKQNADVEYRVLEDNFGEEEYAVGTRKEDDKLTEAINSALEEMKSDGTFDEIYAKWFAE</sequence>
<comment type="similarity">
    <text evidence="2 4">Belongs to the bacterial solute-binding protein 3 family.</text>
</comment>
<evidence type="ECO:0000313" key="8">
    <source>
        <dbReference type="EMBL" id="SFQ10632.1"/>
    </source>
</evidence>
<feature type="domain" description="Solute-binding protein family 3/N-terminal" evidence="6">
    <location>
        <begin position="40"/>
        <end position="266"/>
    </location>
</feature>
<evidence type="ECO:0000256" key="1">
    <source>
        <dbReference type="ARBA" id="ARBA00004196"/>
    </source>
</evidence>
<dbReference type="PROSITE" id="PS01039">
    <property type="entry name" value="SBP_BACTERIAL_3"/>
    <property type="match status" value="1"/>
</dbReference>
<feature type="chain" id="PRO_5039559422" evidence="5">
    <location>
        <begin position="21"/>
        <end position="266"/>
    </location>
</feature>
<keyword evidence="9" id="KW-1185">Reference proteome</keyword>
<evidence type="ECO:0000256" key="5">
    <source>
        <dbReference type="SAM" id="SignalP"/>
    </source>
</evidence>
<dbReference type="Pfam" id="PF00497">
    <property type="entry name" value="SBP_bac_3"/>
    <property type="match status" value="1"/>
</dbReference>
<dbReference type="InterPro" id="IPR018313">
    <property type="entry name" value="SBP_3_CS"/>
</dbReference>
<dbReference type="SMART" id="SM00062">
    <property type="entry name" value="PBPb"/>
    <property type="match status" value="1"/>
</dbReference>
<dbReference type="Proteomes" id="UP000199136">
    <property type="component" value="Unassembled WGS sequence"/>
</dbReference>
<feature type="domain" description="Ionotropic glutamate receptor C-terminal" evidence="7">
    <location>
        <begin position="40"/>
        <end position="266"/>
    </location>
</feature>
<dbReference type="STRING" id="82801.SAMN04488506_0574"/>
<dbReference type="RefSeq" id="WP_092479650.1">
    <property type="nucleotide sequence ID" value="NZ_FOXW01000002.1"/>
</dbReference>
<name>A0A1I5VT34_9LACT</name>
<dbReference type="AlphaFoldDB" id="A0A1I5VT34"/>
<comment type="subcellular location">
    <subcellularLocation>
        <location evidence="1">Cell envelope</location>
    </subcellularLocation>
</comment>
<dbReference type="InterPro" id="IPR001320">
    <property type="entry name" value="Iontro_rcpt_C"/>
</dbReference>
<dbReference type="CDD" id="cd00996">
    <property type="entry name" value="PBP2_AatB_like"/>
    <property type="match status" value="1"/>
</dbReference>
<dbReference type="Gene3D" id="3.40.190.10">
    <property type="entry name" value="Periplasmic binding protein-like II"/>
    <property type="match status" value="2"/>
</dbReference>
<evidence type="ECO:0000259" key="7">
    <source>
        <dbReference type="SMART" id="SM00079"/>
    </source>
</evidence>
<dbReference type="PROSITE" id="PS51257">
    <property type="entry name" value="PROKAR_LIPOPROTEIN"/>
    <property type="match status" value="1"/>
</dbReference>
<evidence type="ECO:0000313" key="9">
    <source>
        <dbReference type="Proteomes" id="UP000199136"/>
    </source>
</evidence>
<evidence type="ECO:0000256" key="3">
    <source>
        <dbReference type="ARBA" id="ARBA00022729"/>
    </source>
</evidence>
<dbReference type="SUPFAM" id="SSF53850">
    <property type="entry name" value="Periplasmic binding protein-like II"/>
    <property type="match status" value="1"/>
</dbReference>
<proteinExistence type="inferred from homology"/>
<organism evidence="8 9">
    <name type="scientific">Desemzia incerta</name>
    <dbReference type="NCBI Taxonomy" id="82801"/>
    <lineage>
        <taxon>Bacteria</taxon>
        <taxon>Bacillati</taxon>
        <taxon>Bacillota</taxon>
        <taxon>Bacilli</taxon>
        <taxon>Lactobacillales</taxon>
        <taxon>Carnobacteriaceae</taxon>
        <taxon>Desemzia</taxon>
    </lineage>
</organism>
<dbReference type="InterPro" id="IPR001638">
    <property type="entry name" value="Solute-binding_3/MltF_N"/>
</dbReference>
<dbReference type="OrthoDB" id="9775197at2"/>
<evidence type="ECO:0000259" key="6">
    <source>
        <dbReference type="SMART" id="SM00062"/>
    </source>
</evidence>
<dbReference type="SMART" id="SM00079">
    <property type="entry name" value="PBPe"/>
    <property type="match status" value="1"/>
</dbReference>
<evidence type="ECO:0000256" key="2">
    <source>
        <dbReference type="ARBA" id="ARBA00010333"/>
    </source>
</evidence>
<dbReference type="GO" id="GO:0030313">
    <property type="term" value="C:cell envelope"/>
    <property type="evidence" value="ECO:0007669"/>
    <property type="project" value="UniProtKB-SubCell"/>
</dbReference>
<reference evidence="8 9" key="1">
    <citation type="submission" date="2016-10" db="EMBL/GenBank/DDBJ databases">
        <authorList>
            <person name="de Groot N.N."/>
        </authorList>
    </citation>
    <scope>NUCLEOTIDE SEQUENCE [LARGE SCALE GENOMIC DNA]</scope>
    <source>
        <strain evidence="8 9">DSM 20581</strain>
    </source>
</reference>
<dbReference type="GO" id="GO:0015276">
    <property type="term" value="F:ligand-gated monoatomic ion channel activity"/>
    <property type="evidence" value="ECO:0007669"/>
    <property type="project" value="InterPro"/>
</dbReference>
<evidence type="ECO:0000256" key="4">
    <source>
        <dbReference type="RuleBase" id="RU003744"/>
    </source>
</evidence>
<keyword evidence="3 5" id="KW-0732">Signal</keyword>
<protein>
    <submittedName>
        <fullName evidence="8">Amino acid ABC transporter substrate-binding protein, PAAT family</fullName>
    </submittedName>
</protein>
<dbReference type="PANTHER" id="PTHR35936">
    <property type="entry name" value="MEMBRANE-BOUND LYTIC MUREIN TRANSGLYCOSYLASE F"/>
    <property type="match status" value="1"/>
</dbReference>
<dbReference type="PANTHER" id="PTHR35936:SF34">
    <property type="entry name" value="ABC TRANSPORTER EXTRACELLULAR-BINDING PROTEIN YCKB-RELATED"/>
    <property type="match status" value="1"/>
</dbReference>
<feature type="signal peptide" evidence="5">
    <location>
        <begin position="1"/>
        <end position="20"/>
    </location>
</feature>
<gene>
    <name evidence="8" type="ORF">SAMN04488506_0574</name>
</gene>
<dbReference type="GO" id="GO:0016020">
    <property type="term" value="C:membrane"/>
    <property type="evidence" value="ECO:0007669"/>
    <property type="project" value="InterPro"/>
</dbReference>
<accession>A0A1I5VT34</accession>
<dbReference type="EMBL" id="FOXW01000002">
    <property type="protein sequence ID" value="SFQ10632.1"/>
    <property type="molecule type" value="Genomic_DNA"/>
</dbReference>